<dbReference type="EMBL" id="BAFH01000003">
    <property type="protein sequence ID" value="GAB62176.1"/>
    <property type="molecule type" value="Genomic_DNA"/>
</dbReference>
<dbReference type="Proteomes" id="UP000002985">
    <property type="component" value="Unassembled WGS sequence"/>
</dbReference>
<dbReference type="EMBL" id="BAFH01000003">
    <property type="protein sequence ID" value="GAB63124.1"/>
    <property type="molecule type" value="Genomic_DNA"/>
</dbReference>
<keyword evidence="1" id="KW-0472">Membrane</keyword>
<accession>I3IN29</accession>
<keyword evidence="4" id="KW-1185">Reference proteome</keyword>
<keyword evidence="1" id="KW-0812">Transmembrane</keyword>
<dbReference type="STRING" id="247490.KSU1_C0580"/>
<sequence length="75" mass="8150">MNIVKAAVEFAKKYYFTLVLMLAVMFTAAKSSFAALDLTSVTIDTSDVFKVAAIVLTALGAIWGIKLVIGMFKNR</sequence>
<keyword evidence="1" id="KW-1133">Transmembrane helix</keyword>
<evidence type="ECO:0000256" key="1">
    <source>
        <dbReference type="SAM" id="Phobius"/>
    </source>
</evidence>
<protein>
    <submittedName>
        <fullName evidence="3">Uncharacterized protein</fullName>
    </submittedName>
</protein>
<dbReference type="AlphaFoldDB" id="I3IN29"/>
<organism evidence="3 4">
    <name type="scientific">Candidatus Jettenia caeni</name>
    <dbReference type="NCBI Taxonomy" id="247490"/>
    <lineage>
        <taxon>Bacteria</taxon>
        <taxon>Pseudomonadati</taxon>
        <taxon>Planctomycetota</taxon>
        <taxon>Candidatus Brocadiia</taxon>
        <taxon>Candidatus Brocadiales</taxon>
        <taxon>Candidatus Brocadiaceae</taxon>
        <taxon>Candidatus Jettenia</taxon>
    </lineage>
</organism>
<evidence type="ECO:0000313" key="4">
    <source>
        <dbReference type="Proteomes" id="UP000002985"/>
    </source>
</evidence>
<gene>
    <name evidence="2" type="ORF">KSU1_C0580</name>
    <name evidence="3" type="ORF">KSU1_C1528</name>
</gene>
<feature type="transmembrane region" description="Helical" evidence="1">
    <location>
        <begin position="48"/>
        <end position="69"/>
    </location>
</feature>
<name>I3IN29_9BACT</name>
<proteinExistence type="predicted"/>
<reference evidence="3 4" key="1">
    <citation type="journal article" date="2012" name="FEBS Lett.">
        <title>Anammox organism KSU-1 expresses a NirK-type copper-containing nitrite reductase instead of a NirS-type with cytochrome cd1.</title>
        <authorList>
            <person name="Hira D."/>
            <person name="Toh H."/>
            <person name="Migita C.T."/>
            <person name="Okubo H."/>
            <person name="Nishiyama T."/>
            <person name="Hattori M."/>
            <person name="Furukawa K."/>
            <person name="Fujii T."/>
        </authorList>
    </citation>
    <scope>NUCLEOTIDE SEQUENCE [LARGE SCALE GENOMIC DNA]</scope>
</reference>
<evidence type="ECO:0000313" key="2">
    <source>
        <dbReference type="EMBL" id="GAB62176.1"/>
    </source>
</evidence>
<feature type="transmembrane region" description="Helical" evidence="1">
    <location>
        <begin position="14"/>
        <end position="36"/>
    </location>
</feature>
<comment type="caution">
    <text evidence="3">The sequence shown here is derived from an EMBL/GenBank/DDBJ whole genome shotgun (WGS) entry which is preliminary data.</text>
</comment>
<evidence type="ECO:0000313" key="3">
    <source>
        <dbReference type="EMBL" id="GAB63124.1"/>
    </source>
</evidence>